<name>A0A0J5R4A9_9ENTR</name>
<dbReference type="EMBL" id="LEUS01000026">
    <property type="protein sequence ID" value="KLY28626.1"/>
    <property type="molecule type" value="Genomic_DNA"/>
</dbReference>
<reference evidence="3" key="7">
    <citation type="submission" date="2023-01" db="EMBL/GenBank/DDBJ databases">
        <authorList>
            <person name="Du H."/>
            <person name="Wan W."/>
        </authorList>
    </citation>
    <scope>NUCLEOTIDE SEQUENCE</scope>
    <source>
        <strain evidence="3">HD1688</strain>
    </source>
</reference>
<protein>
    <submittedName>
        <fullName evidence="6">Co-activator of prophage gene expression IbrA</fullName>
    </submittedName>
    <submittedName>
        <fullName evidence="3">DUF3440 domain-containing protein</fullName>
    </submittedName>
    <submittedName>
        <fullName evidence="5">Phosphoadenosine phosphosulfate reductase</fullName>
    </submittedName>
</protein>
<feature type="domain" description="Phosphoadenosine phosphosulphate reductase" evidence="1">
    <location>
        <begin position="155"/>
        <end position="229"/>
    </location>
</feature>
<dbReference type="EMBL" id="JAQSKY010000015">
    <property type="protein sequence ID" value="MDS7900939.1"/>
    <property type="molecule type" value="Genomic_DNA"/>
</dbReference>
<dbReference type="AlphaFoldDB" id="A0A0J5R4A9"/>
<dbReference type="InterPro" id="IPR014729">
    <property type="entry name" value="Rossmann-like_a/b/a_fold"/>
</dbReference>
<evidence type="ECO:0000313" key="8">
    <source>
        <dbReference type="Proteomes" id="UP000234667"/>
    </source>
</evidence>
<dbReference type="PANTHER" id="PTHR30083:SF0">
    <property type="entry name" value="3'-PHOSPHOADENOSINE 5'-PHOSPHOSULFATE SULFOTRANSFERASE (PAPS REDUCTASE)_FAD SYNTHETASE"/>
    <property type="match status" value="1"/>
</dbReference>
<reference evidence="4" key="8">
    <citation type="submission" date="2024-01" db="EMBL/GenBank/DDBJ databases">
        <authorList>
            <person name="Macesic N."/>
        </authorList>
    </citation>
    <scope>NUCLEOTIDE SEQUENCE</scope>
    <source>
        <strain evidence="4">CPO078</strain>
    </source>
</reference>
<dbReference type="InterPro" id="IPR021845">
    <property type="entry name" value="DUF3440"/>
</dbReference>
<evidence type="ECO:0000313" key="9">
    <source>
        <dbReference type="Proteomes" id="UP000254863"/>
    </source>
</evidence>
<dbReference type="GeneID" id="66561924"/>
<reference evidence="5 8" key="3">
    <citation type="submission" date="2018-01" db="EMBL/GenBank/DDBJ databases">
        <title>Genomic study of Klebsiella pneumoniae.</title>
        <authorList>
            <person name="Yang Y."/>
            <person name="Bicalho R."/>
        </authorList>
    </citation>
    <scope>NUCLEOTIDE SEQUENCE [LARGE SCALE GENOMIC DNA]</scope>
    <source>
        <strain evidence="5 8">A10</strain>
    </source>
</reference>
<dbReference type="Proteomes" id="UP000254863">
    <property type="component" value="Unassembled WGS sequence"/>
</dbReference>
<dbReference type="Proteomes" id="UP000036305">
    <property type="component" value="Unassembled WGS sequence"/>
</dbReference>
<dbReference type="SUPFAM" id="SSF52402">
    <property type="entry name" value="Adenine nucleotide alpha hydrolases-like"/>
    <property type="match status" value="1"/>
</dbReference>
<dbReference type="Proteomes" id="UP001175817">
    <property type="component" value="Unassembled WGS sequence"/>
</dbReference>
<comment type="caution">
    <text evidence="5">The sequence shown here is derived from an EMBL/GenBank/DDBJ whole genome shotgun (WGS) entry which is preliminary data.</text>
</comment>
<gene>
    <name evidence="5" type="ORF">CWN49_25635</name>
    <name evidence="6" type="ORF">NCTC11685_03388</name>
    <name evidence="3" type="ORF">PTQ40_18415</name>
    <name evidence="4" type="ORF">QAB24_025530</name>
    <name evidence="2" type="ORF">SK91_04650</name>
</gene>
<proteinExistence type="predicted"/>
<dbReference type="EMBL" id="JARTTH020000001">
    <property type="protein sequence ID" value="MEC6053860.1"/>
    <property type="molecule type" value="Genomic_DNA"/>
</dbReference>
<evidence type="ECO:0000313" key="3">
    <source>
        <dbReference type="EMBL" id="MDS7900939.1"/>
    </source>
</evidence>
<dbReference type="CDD" id="cd23947">
    <property type="entry name" value="PAPS_reductase-like_YbdN"/>
    <property type="match status" value="1"/>
</dbReference>
<reference evidence="3" key="5">
    <citation type="journal article" date="2023" name="Front. Microbiol.">
        <title>Genomic characterization of carbapenem-resistant Klebsiella oxytoca complex in China: a multi-center study.</title>
        <authorList>
            <person name="Wan W."/>
            <person name="Yang X."/>
            <person name="Yu H."/>
            <person name="Wang M."/>
            <person name="Jia W."/>
            <person name="Huang B."/>
            <person name="Qu F."/>
            <person name="Shan B."/>
            <person name="Tang Y.W."/>
            <person name="Chen L."/>
            <person name="Du H."/>
        </authorList>
    </citation>
    <scope>NUCLEOTIDE SEQUENCE</scope>
    <source>
        <strain evidence="3">HD1688</strain>
    </source>
</reference>
<reference evidence="2 7" key="1">
    <citation type="submission" date="2015-06" db="EMBL/GenBank/DDBJ databases">
        <title>The Genome Sequence of None.</title>
        <authorList>
            <consortium name="The Broad Institute Genomics Platform"/>
            <consortium name="The Broad Institute Genome Sequencing Center for Infectious Disease"/>
            <person name="Earl A.M."/>
            <person name="Onderdonk A.B."/>
            <person name="Kirby J."/>
            <person name="Ferraro M.J."/>
            <person name="Huang S."/>
            <person name="Spencer M."/>
            <person name="Fodor A."/>
            <person name="Hooper D."/>
            <person name="Dekker J."/>
            <person name="O'Brien T."/>
            <person name="Quan V."/>
            <person name="Gombosev A."/>
            <person name="Delaney M."/>
            <person name="DuBois A."/>
            <person name="Ernst C."/>
            <person name="Kim D.S."/>
            <person name="Rossman W."/>
            <person name="Gohs F."/>
            <person name="Petruso H."/>
            <person name="Nozar T."/>
            <person name="Mougeot F."/>
            <person name="Manson-McGuire A."/>
            <person name="Young S."/>
            <person name="Abouelleil A."/>
            <person name="Cao P."/>
            <person name="Chapman S.B."/>
            <person name="Griggs A."/>
            <person name="Priest M."/>
            <person name="Shea T."/>
            <person name="Wortman I."/>
            <person name="Wortman J.R."/>
            <person name="Nusbaum C."/>
            <person name="Birren B."/>
        </authorList>
    </citation>
    <scope>NUCLEOTIDE SEQUENCE [LARGE SCALE GENOMIC DNA]</scope>
    <source>
        <strain evidence="2 7">MGH87</strain>
    </source>
</reference>
<dbReference type="InterPro" id="IPR002500">
    <property type="entry name" value="PAPS_reduct_dom"/>
</dbReference>
<reference evidence="4" key="6">
    <citation type="journal article" date="2023" name="Nat. Commun.">
        <title>Genomic dissection of endemic carbapenem resistance reveals metallo-beta-lactamase dissemination through clonal, plasmid and integron transfer.</title>
        <authorList>
            <person name="Macesic N."/>
            <person name="Hawkey J."/>
            <person name="Vezina B."/>
            <person name="Wisniewski J.A."/>
            <person name="Cottingham H."/>
            <person name="Blakeway L.V."/>
            <person name="Harshegyi T."/>
            <person name="Pragastis K."/>
            <person name="Badoordeen G.Z."/>
            <person name="Dennison A."/>
            <person name="Spelman D.W."/>
            <person name="Jenney A.W.J."/>
            <person name="Peleg A.Y."/>
        </authorList>
    </citation>
    <scope>NUCLEOTIDE SEQUENCE</scope>
    <source>
        <strain evidence="4">CPO078</strain>
    </source>
</reference>
<sequence length="403" mass="47727">MKRVKLNMNVFDAALMRLDWVFDTFEQVCLSFSGGKDSTVLFHLAAAVARKKGKKFAVLFVDWEAQYLLTIQHVQNMKERYQDVVSRFYWVALPMTTVSGVSQHEPEWVAWRAGEEWVRQPPDDAITDAGFFPFYQPEMTFEAFIPAFSHWLAAGRSLASLIGIRTDESLHRYMALTSPTKLRFEEDKPWTTASPEGFSYTCYPLYDWRTRDIWIFNHKSRLPYNPLYDLMHRAGVPLKNMRVCEPFGPEQRRGLWLYHILEPETWERMCRRVCGAHSGAIYANASGDYFALKTKIRKPAHFSWREYALFLLDSMPAKTAEHYRNKIAIYLHWYQTRGFPVDIPDEQEKDLGYRDVPSWRRICKTLLKNDFWCRMLSFSPTQPKHYERYCRLVSNKRKEWRTL</sequence>
<reference evidence="6 9" key="4">
    <citation type="submission" date="2018-06" db="EMBL/GenBank/DDBJ databases">
        <authorList>
            <consortium name="Pathogen Informatics"/>
            <person name="Doyle S."/>
        </authorList>
    </citation>
    <scope>NUCLEOTIDE SEQUENCE [LARGE SCALE GENOMIC DNA]</scope>
    <source>
        <strain evidence="6 9">NCTC11685</strain>
    </source>
</reference>
<dbReference type="RefSeq" id="WP_032693014.1">
    <property type="nucleotide sequence ID" value="NZ_ABVZTX020000016.1"/>
</dbReference>
<dbReference type="Pfam" id="PF01507">
    <property type="entry name" value="PAPS_reduct"/>
    <property type="match status" value="2"/>
</dbReference>
<keyword evidence="7" id="KW-1185">Reference proteome</keyword>
<evidence type="ECO:0000313" key="5">
    <source>
        <dbReference type="EMBL" id="PLO64352.1"/>
    </source>
</evidence>
<organism evidence="5 8">
    <name type="scientific">Klebsiella michiganensis</name>
    <dbReference type="NCBI Taxonomy" id="1134687"/>
    <lineage>
        <taxon>Bacteria</taxon>
        <taxon>Pseudomonadati</taxon>
        <taxon>Pseudomonadota</taxon>
        <taxon>Gammaproteobacteria</taxon>
        <taxon>Enterobacterales</taxon>
        <taxon>Enterobacteriaceae</taxon>
        <taxon>Klebsiella/Raoultella group</taxon>
        <taxon>Klebsiella</taxon>
    </lineage>
</organism>
<dbReference type="GO" id="GO:0071453">
    <property type="term" value="P:cellular response to oxygen levels"/>
    <property type="evidence" value="ECO:0007669"/>
    <property type="project" value="TreeGrafter"/>
</dbReference>
<dbReference type="Pfam" id="PF11922">
    <property type="entry name" value="DUF3440"/>
    <property type="match status" value="2"/>
</dbReference>
<evidence type="ECO:0000313" key="2">
    <source>
        <dbReference type="EMBL" id="KLY28626.1"/>
    </source>
</evidence>
<dbReference type="KEGG" id="kom:HR38_08665"/>
<evidence type="ECO:0000313" key="6">
    <source>
        <dbReference type="EMBL" id="STV83283.1"/>
    </source>
</evidence>
<dbReference type="EMBL" id="UGMS01000001">
    <property type="protein sequence ID" value="STV83283.1"/>
    <property type="molecule type" value="Genomic_DNA"/>
</dbReference>
<dbReference type="GO" id="GO:0003824">
    <property type="term" value="F:catalytic activity"/>
    <property type="evidence" value="ECO:0007669"/>
    <property type="project" value="InterPro"/>
</dbReference>
<feature type="domain" description="Phosphoadenosine phosphosulphate reductase" evidence="1">
    <location>
        <begin position="28"/>
        <end position="82"/>
    </location>
</feature>
<dbReference type="Proteomes" id="UP000234667">
    <property type="component" value="Unassembled WGS sequence"/>
</dbReference>
<dbReference type="Proteomes" id="UP001249822">
    <property type="component" value="Unassembled WGS sequence"/>
</dbReference>
<evidence type="ECO:0000313" key="4">
    <source>
        <dbReference type="EMBL" id="MEC6053860.1"/>
    </source>
</evidence>
<dbReference type="Gene3D" id="3.40.50.620">
    <property type="entry name" value="HUPs"/>
    <property type="match status" value="1"/>
</dbReference>
<reference evidence="5 8" key="2">
    <citation type="submission" date="2017-11" db="EMBL/GenBank/DDBJ databases">
        <authorList>
            <person name="Han C.G."/>
        </authorList>
    </citation>
    <scope>NUCLEOTIDE SEQUENCE [LARGE SCALE GENOMIC DNA]</scope>
    <source>
        <strain evidence="5 8">A10</strain>
    </source>
</reference>
<dbReference type="PANTHER" id="PTHR30083">
    <property type="entry name" value="TRANSCRIPTIONAL REGULATOR-RELATED"/>
    <property type="match status" value="1"/>
</dbReference>
<accession>A0A0J5R4A9</accession>
<evidence type="ECO:0000259" key="1">
    <source>
        <dbReference type="Pfam" id="PF01507"/>
    </source>
</evidence>
<dbReference type="EMBL" id="PIDR01001045">
    <property type="protein sequence ID" value="PLO64352.1"/>
    <property type="molecule type" value="Genomic_DNA"/>
</dbReference>
<evidence type="ECO:0000313" key="7">
    <source>
        <dbReference type="Proteomes" id="UP000036305"/>
    </source>
</evidence>